<dbReference type="GO" id="GO:0043248">
    <property type="term" value="P:proteasome assembly"/>
    <property type="evidence" value="ECO:0007669"/>
    <property type="project" value="InterPro"/>
</dbReference>
<keyword evidence="2" id="KW-1185">Reference proteome</keyword>
<dbReference type="Proteomes" id="UP000541444">
    <property type="component" value="Unassembled WGS sequence"/>
</dbReference>
<sequence length="365" mass="39130">MQKKVLSTVRESAILSKVGCYNTVSELEMVKALGVQARWCRAPRTRRLTQMVQLCLGNPGKGGVGAVVRDSKGAVLGSVAAGLSSLPSGERLTSVLIVYLRKVSSLMQNADIDANTAAKLVVEYEIYSLLLDCLVNGNEQVATASTEAIRSLALSSKGMAIIFPANGNGATHLSNLAARCSSLGRIRIFALIVKLCADSGPVSSTIYNSNLLSLLEAEIVDTSDMLMTFSVLELLYELSEIPHGAKFLSKSTFLQLLTSMISNTTVESLLRSRAIMISGKLLSSESIRTDVDESSINAVFSAIDGRFKLLKDQDSDEFESMLEALGQIGSYVQGAELLLSSPAPLARHVVDAAFDRQGRGKQLFV</sequence>
<dbReference type="GO" id="GO:0005829">
    <property type="term" value="C:cytosol"/>
    <property type="evidence" value="ECO:0007669"/>
    <property type="project" value="TreeGrafter"/>
</dbReference>
<proteinExistence type="predicted"/>
<protein>
    <submittedName>
        <fullName evidence="1">Uncharacterized protein</fullName>
    </submittedName>
</protein>
<dbReference type="EMBL" id="JACGCM010001398">
    <property type="protein sequence ID" value="KAF6155878.1"/>
    <property type="molecule type" value="Genomic_DNA"/>
</dbReference>
<dbReference type="InterPro" id="IPR011989">
    <property type="entry name" value="ARM-like"/>
</dbReference>
<dbReference type="AlphaFoldDB" id="A0A7J7MME6"/>
<evidence type="ECO:0000313" key="2">
    <source>
        <dbReference type="Proteomes" id="UP000541444"/>
    </source>
</evidence>
<comment type="caution">
    <text evidence="1">The sequence shown here is derived from an EMBL/GenBank/DDBJ whole genome shotgun (WGS) entry which is preliminary data.</text>
</comment>
<dbReference type="OrthoDB" id="10250600at2759"/>
<reference evidence="1 2" key="1">
    <citation type="journal article" date="2020" name="IScience">
        <title>Genome Sequencing of the Endangered Kingdonia uniflora (Circaeasteraceae, Ranunculales) Reveals Potential Mechanisms of Evolutionary Specialization.</title>
        <authorList>
            <person name="Sun Y."/>
            <person name="Deng T."/>
            <person name="Zhang A."/>
            <person name="Moore M.J."/>
            <person name="Landis J.B."/>
            <person name="Lin N."/>
            <person name="Zhang H."/>
            <person name="Zhang X."/>
            <person name="Huang J."/>
            <person name="Zhang X."/>
            <person name="Sun H."/>
            <person name="Wang H."/>
        </authorList>
    </citation>
    <scope>NUCLEOTIDE SEQUENCE [LARGE SCALE GENOMIC DNA]</scope>
    <source>
        <strain evidence="1">TB1705</strain>
        <tissue evidence="1">Leaf</tissue>
    </source>
</reference>
<dbReference type="PANTHER" id="PTHR13554">
    <property type="entry name" value="26S PROTEASOME NON-ATPASE REGULATORY SUBUNIT 5-RELATED"/>
    <property type="match status" value="1"/>
</dbReference>
<dbReference type="InterPro" id="IPR016024">
    <property type="entry name" value="ARM-type_fold"/>
</dbReference>
<name>A0A7J7MME6_9MAGN</name>
<organism evidence="1 2">
    <name type="scientific">Kingdonia uniflora</name>
    <dbReference type="NCBI Taxonomy" id="39325"/>
    <lineage>
        <taxon>Eukaryota</taxon>
        <taxon>Viridiplantae</taxon>
        <taxon>Streptophyta</taxon>
        <taxon>Embryophyta</taxon>
        <taxon>Tracheophyta</taxon>
        <taxon>Spermatophyta</taxon>
        <taxon>Magnoliopsida</taxon>
        <taxon>Ranunculales</taxon>
        <taxon>Circaeasteraceae</taxon>
        <taxon>Kingdonia</taxon>
    </lineage>
</organism>
<dbReference type="SUPFAM" id="SSF48371">
    <property type="entry name" value="ARM repeat"/>
    <property type="match status" value="1"/>
</dbReference>
<accession>A0A7J7MME6</accession>
<dbReference type="Gene3D" id="1.25.10.10">
    <property type="entry name" value="Leucine-rich Repeat Variant"/>
    <property type="match status" value="1"/>
</dbReference>
<evidence type="ECO:0000313" key="1">
    <source>
        <dbReference type="EMBL" id="KAF6155878.1"/>
    </source>
</evidence>
<dbReference type="Pfam" id="PF10508">
    <property type="entry name" value="Proteasom_PSMB"/>
    <property type="match status" value="1"/>
</dbReference>
<dbReference type="InterPro" id="IPR019538">
    <property type="entry name" value="PSMD5"/>
</dbReference>
<gene>
    <name evidence="1" type="ORF">GIB67_039209</name>
</gene>
<dbReference type="PANTHER" id="PTHR13554:SF10">
    <property type="entry name" value="26S PROTEASOME NON-ATPASE REGULATORY SUBUNIT 5"/>
    <property type="match status" value="1"/>
</dbReference>